<protein>
    <recommendedName>
        <fullName evidence="7">Methyltransferase domain-containing protein</fullName>
    </recommendedName>
</protein>
<keyword evidence="6" id="KW-1185">Reference proteome</keyword>
<dbReference type="PANTHER" id="PTHR35897:SF1">
    <property type="entry name" value="METHYLTRANSFERASE AUSD"/>
    <property type="match status" value="1"/>
</dbReference>
<dbReference type="KEGG" id="psco:LY89DRAFT_603944"/>
<dbReference type="OrthoDB" id="2094832at2759"/>
<evidence type="ECO:0000256" key="2">
    <source>
        <dbReference type="ARBA" id="ARBA00022679"/>
    </source>
</evidence>
<evidence type="ECO:0000256" key="1">
    <source>
        <dbReference type="ARBA" id="ARBA00005179"/>
    </source>
</evidence>
<dbReference type="InParanoid" id="A0A194XU52"/>
<organism evidence="5 6">
    <name type="scientific">Mollisia scopiformis</name>
    <name type="common">Conifer needle endophyte fungus</name>
    <name type="synonym">Phialocephala scopiformis</name>
    <dbReference type="NCBI Taxonomy" id="149040"/>
    <lineage>
        <taxon>Eukaryota</taxon>
        <taxon>Fungi</taxon>
        <taxon>Dikarya</taxon>
        <taxon>Ascomycota</taxon>
        <taxon>Pezizomycotina</taxon>
        <taxon>Leotiomycetes</taxon>
        <taxon>Helotiales</taxon>
        <taxon>Mollisiaceae</taxon>
        <taxon>Mollisia</taxon>
    </lineage>
</organism>
<evidence type="ECO:0000313" key="6">
    <source>
        <dbReference type="Proteomes" id="UP000070700"/>
    </source>
</evidence>
<comment type="pathway">
    <text evidence="1">Secondary metabolite biosynthesis.</text>
</comment>
<dbReference type="Proteomes" id="UP000070700">
    <property type="component" value="Unassembled WGS sequence"/>
</dbReference>
<name>A0A194XU52_MOLSC</name>
<accession>A0A194XU52</accession>
<dbReference type="RefSeq" id="XP_018078093.1">
    <property type="nucleotide sequence ID" value="XM_018210337.1"/>
</dbReference>
<dbReference type="AlphaFoldDB" id="A0A194XU52"/>
<comment type="similarity">
    <text evidence="4">Belongs to the class I-like SAM-binding methyltransferase superfamily.</text>
</comment>
<evidence type="ECO:0008006" key="7">
    <source>
        <dbReference type="Google" id="ProtNLM"/>
    </source>
</evidence>
<reference evidence="5 6" key="1">
    <citation type="submission" date="2015-10" db="EMBL/GenBank/DDBJ databases">
        <title>Full genome of DAOMC 229536 Phialocephala scopiformis, a fungal endophyte of spruce producing the potent anti-insectan compound rugulosin.</title>
        <authorList>
            <consortium name="DOE Joint Genome Institute"/>
            <person name="Walker A.K."/>
            <person name="Frasz S.L."/>
            <person name="Seifert K.A."/>
            <person name="Miller J.D."/>
            <person name="Mondo S.J."/>
            <person name="Labutti K."/>
            <person name="Lipzen A."/>
            <person name="Dockter R."/>
            <person name="Kennedy M."/>
            <person name="Grigoriev I.V."/>
            <person name="Spatafora J.W."/>
        </authorList>
    </citation>
    <scope>NUCLEOTIDE SEQUENCE [LARGE SCALE GENOMIC DNA]</scope>
    <source>
        <strain evidence="5 6">CBS 120377</strain>
    </source>
</reference>
<dbReference type="GeneID" id="28820063"/>
<dbReference type="SUPFAM" id="SSF53335">
    <property type="entry name" value="S-adenosyl-L-methionine-dependent methyltransferases"/>
    <property type="match status" value="1"/>
</dbReference>
<dbReference type="EMBL" id="KQ947404">
    <property type="protein sequence ID" value="KUJ23738.1"/>
    <property type="molecule type" value="Genomic_DNA"/>
</dbReference>
<dbReference type="Gene3D" id="3.40.50.150">
    <property type="entry name" value="Vaccinia Virus protein VP39"/>
    <property type="match status" value="1"/>
</dbReference>
<sequence>MSDSPVTSQDPVPVLDRHSKENRWYYKEINDQVQPISRKLLEEYSHIPANEIDAHIYKMRDILWSHAPYPCVGEFKFLDLRLPKHPLYTQILTTLRKPSSPILDMGCCVASDLRSLAHNGIPSTQLFGTDIISSYLTTSYSVFKDTDTFHGTLVPANIFSPSLFSDEFAGWEGRFSIIHAGLFLHLFNWEQQLTVCEIIAKLLKEEEGAILVGEMVGCQGGGLRGGPANTDFWKKERRHWQYLHDEESFARLWGEVEGRTGTEGMWKVDSKFVVRRQEKGGDGSKSCAFFEGEGIGWFTFSVARVMGS</sequence>
<dbReference type="InterPro" id="IPR051654">
    <property type="entry name" value="Meroterpenoid_MTases"/>
</dbReference>
<evidence type="ECO:0000313" key="5">
    <source>
        <dbReference type="EMBL" id="KUJ23738.1"/>
    </source>
</evidence>
<keyword evidence="2" id="KW-0808">Transferase</keyword>
<keyword evidence="3" id="KW-0949">S-adenosyl-L-methionine</keyword>
<gene>
    <name evidence="5" type="ORF">LY89DRAFT_603944</name>
</gene>
<dbReference type="InterPro" id="IPR029063">
    <property type="entry name" value="SAM-dependent_MTases_sf"/>
</dbReference>
<dbReference type="GO" id="GO:0016740">
    <property type="term" value="F:transferase activity"/>
    <property type="evidence" value="ECO:0007669"/>
    <property type="project" value="UniProtKB-KW"/>
</dbReference>
<proteinExistence type="inferred from homology"/>
<evidence type="ECO:0000256" key="4">
    <source>
        <dbReference type="ARBA" id="ARBA00038314"/>
    </source>
</evidence>
<evidence type="ECO:0000256" key="3">
    <source>
        <dbReference type="ARBA" id="ARBA00022691"/>
    </source>
</evidence>
<dbReference type="PANTHER" id="PTHR35897">
    <property type="entry name" value="METHYLTRANSFERASE AUSD"/>
    <property type="match status" value="1"/>
</dbReference>